<dbReference type="PANTHER" id="PTHR33091:SF53">
    <property type="entry name" value="OS08G0441300 PROTEIN"/>
    <property type="match status" value="1"/>
</dbReference>
<organism evidence="4 5">
    <name type="scientific">Eragrostis curvula</name>
    <name type="common">weeping love grass</name>
    <dbReference type="NCBI Taxonomy" id="38414"/>
    <lineage>
        <taxon>Eukaryota</taxon>
        <taxon>Viridiplantae</taxon>
        <taxon>Streptophyta</taxon>
        <taxon>Embryophyta</taxon>
        <taxon>Tracheophyta</taxon>
        <taxon>Spermatophyta</taxon>
        <taxon>Magnoliopsida</taxon>
        <taxon>Liliopsida</taxon>
        <taxon>Poales</taxon>
        <taxon>Poaceae</taxon>
        <taxon>PACMAD clade</taxon>
        <taxon>Chloridoideae</taxon>
        <taxon>Eragrostideae</taxon>
        <taxon>Eragrostidinae</taxon>
        <taxon>Eragrostis</taxon>
    </lineage>
</organism>
<dbReference type="Pfam" id="PF00280">
    <property type="entry name" value="potato_inhibit"/>
    <property type="match status" value="1"/>
</dbReference>
<dbReference type="InterPro" id="IPR000864">
    <property type="entry name" value="Prot_inh_pot1"/>
</dbReference>
<evidence type="ECO:0000256" key="2">
    <source>
        <dbReference type="ARBA" id="ARBA00022690"/>
    </source>
</evidence>
<comment type="caution">
    <text evidence="4">The sequence shown here is derived from an EMBL/GenBank/DDBJ whole genome shotgun (WGS) entry which is preliminary data.</text>
</comment>
<dbReference type="Gramene" id="TVU33595">
    <property type="protein sequence ID" value="TVU33595"/>
    <property type="gene ID" value="EJB05_25420"/>
</dbReference>
<dbReference type="PANTHER" id="PTHR33091">
    <property type="entry name" value="PROTEIN, PUTATIVE, EXPRESSED-RELATED"/>
    <property type="match status" value="1"/>
</dbReference>
<dbReference type="OrthoDB" id="648561at2759"/>
<name>A0A5J9VCC0_9POAL</name>
<dbReference type="PRINTS" id="PR00292">
    <property type="entry name" value="POTATOINHBTR"/>
</dbReference>
<dbReference type="Gene3D" id="3.30.10.10">
    <property type="entry name" value="Trypsin Inhibitor V, subunit A"/>
    <property type="match status" value="1"/>
</dbReference>
<dbReference type="GO" id="GO:0004867">
    <property type="term" value="F:serine-type endopeptidase inhibitor activity"/>
    <property type="evidence" value="ECO:0007669"/>
    <property type="project" value="UniProtKB-KW"/>
</dbReference>
<feature type="non-terminal residue" evidence="4">
    <location>
        <position position="1"/>
    </location>
</feature>
<keyword evidence="5" id="KW-1185">Reference proteome</keyword>
<dbReference type="SUPFAM" id="SSF54654">
    <property type="entry name" value="CI-2 family of serine protease inhibitors"/>
    <property type="match status" value="1"/>
</dbReference>
<dbReference type="GO" id="GO:0009611">
    <property type="term" value="P:response to wounding"/>
    <property type="evidence" value="ECO:0007669"/>
    <property type="project" value="InterPro"/>
</dbReference>
<keyword evidence="3" id="KW-0722">Serine protease inhibitor</keyword>
<gene>
    <name evidence="4" type="ORF">EJB05_25420</name>
</gene>
<evidence type="ECO:0000256" key="1">
    <source>
        <dbReference type="ARBA" id="ARBA00008210"/>
    </source>
</evidence>
<dbReference type="AlphaFoldDB" id="A0A5J9VCC0"/>
<sequence length="101" mass="11263">MEKYYMLTCTYVVLTKCIRSKFLASRYLPAAPIREKMSKSSWPELLGVLATLAANQIGRDRPDVAVEVLPPGAPLTPDYNPLRVRVFMDNNAVVIQIPVIG</sequence>
<keyword evidence="2" id="KW-0646">Protease inhibitor</keyword>
<accession>A0A5J9VCC0</accession>
<dbReference type="Proteomes" id="UP000324897">
    <property type="component" value="Chromosome 1"/>
</dbReference>
<dbReference type="InterPro" id="IPR036354">
    <property type="entry name" value="Prot_inh_pot1_sf"/>
</dbReference>
<reference evidence="4 5" key="1">
    <citation type="journal article" date="2019" name="Sci. Rep.">
        <title>A high-quality genome of Eragrostis curvula grass provides insights into Poaceae evolution and supports new strategies to enhance forage quality.</title>
        <authorList>
            <person name="Carballo J."/>
            <person name="Santos B.A.C.M."/>
            <person name="Zappacosta D."/>
            <person name="Garbus I."/>
            <person name="Selva J.P."/>
            <person name="Gallo C.A."/>
            <person name="Diaz A."/>
            <person name="Albertini E."/>
            <person name="Caccamo M."/>
            <person name="Echenique V."/>
        </authorList>
    </citation>
    <scope>NUCLEOTIDE SEQUENCE [LARGE SCALE GENOMIC DNA]</scope>
    <source>
        <strain evidence="5">cv. Victoria</strain>
        <tissue evidence="4">Leaf</tissue>
    </source>
</reference>
<dbReference type="PROSITE" id="PS00285">
    <property type="entry name" value="POTATO_INHIBITOR"/>
    <property type="match status" value="1"/>
</dbReference>
<proteinExistence type="inferred from homology"/>
<evidence type="ECO:0000256" key="3">
    <source>
        <dbReference type="ARBA" id="ARBA00022900"/>
    </source>
</evidence>
<protein>
    <submittedName>
        <fullName evidence="4">Uncharacterized protein</fullName>
    </submittedName>
</protein>
<evidence type="ECO:0000313" key="4">
    <source>
        <dbReference type="EMBL" id="TVU33595.1"/>
    </source>
</evidence>
<dbReference type="EMBL" id="RWGY01000011">
    <property type="protein sequence ID" value="TVU33595.1"/>
    <property type="molecule type" value="Genomic_DNA"/>
</dbReference>
<evidence type="ECO:0000313" key="5">
    <source>
        <dbReference type="Proteomes" id="UP000324897"/>
    </source>
</evidence>
<comment type="similarity">
    <text evidence="1">Belongs to the protease inhibitor I13 (potato type I serine protease inhibitor) family.</text>
</comment>